<evidence type="ECO:0000313" key="2">
    <source>
        <dbReference type="Proteomes" id="UP000255505"/>
    </source>
</evidence>
<dbReference type="Proteomes" id="UP000255505">
    <property type="component" value="Chromosome I"/>
</dbReference>
<name>A0A375IAS7_9BURK</name>
<organism evidence="1 2">
    <name type="scientific">Cupriavidus taiwanensis</name>
    <dbReference type="NCBI Taxonomy" id="164546"/>
    <lineage>
        <taxon>Bacteria</taxon>
        <taxon>Pseudomonadati</taxon>
        <taxon>Pseudomonadota</taxon>
        <taxon>Betaproteobacteria</taxon>
        <taxon>Burkholderiales</taxon>
        <taxon>Burkholderiaceae</taxon>
        <taxon>Cupriavidus</taxon>
    </lineage>
</organism>
<reference evidence="1 2" key="1">
    <citation type="submission" date="2018-01" db="EMBL/GenBank/DDBJ databases">
        <authorList>
            <person name="Gaut B.S."/>
            <person name="Morton B.R."/>
            <person name="Clegg M.T."/>
            <person name="Duvall M.R."/>
        </authorList>
    </citation>
    <scope>NUCLEOTIDE SEQUENCE [LARGE SCALE GENOMIC DNA]</scope>
    <source>
        <strain evidence="1">Cupriavidus taiwanensis LMG 19425</strain>
    </source>
</reference>
<protein>
    <submittedName>
        <fullName evidence="1">Uncharacterized protein</fullName>
    </submittedName>
</protein>
<accession>A0A375IAS7</accession>
<dbReference type="EMBL" id="LT991976">
    <property type="protein sequence ID" value="SPK71876.1"/>
    <property type="molecule type" value="Genomic_DNA"/>
</dbReference>
<proteinExistence type="predicted"/>
<gene>
    <name evidence="1" type="ORF">CT19425_50008</name>
</gene>
<sequence>MGRAAVRQFAMLPDGAAHRIGINT</sequence>
<dbReference type="AlphaFoldDB" id="A0A375IAS7"/>
<evidence type="ECO:0000313" key="1">
    <source>
        <dbReference type="EMBL" id="SPK71876.1"/>
    </source>
</evidence>